<organism evidence="3 4">
    <name type="scientific">Cercophora samala</name>
    <dbReference type="NCBI Taxonomy" id="330535"/>
    <lineage>
        <taxon>Eukaryota</taxon>
        <taxon>Fungi</taxon>
        <taxon>Dikarya</taxon>
        <taxon>Ascomycota</taxon>
        <taxon>Pezizomycotina</taxon>
        <taxon>Sordariomycetes</taxon>
        <taxon>Sordariomycetidae</taxon>
        <taxon>Sordariales</taxon>
        <taxon>Lasiosphaeriaceae</taxon>
        <taxon>Cercophora</taxon>
    </lineage>
</organism>
<dbReference type="EMBL" id="JAULSY010000001">
    <property type="protein sequence ID" value="KAK0674447.1"/>
    <property type="molecule type" value="Genomic_DNA"/>
</dbReference>
<dbReference type="PANTHER" id="PTHR11732">
    <property type="entry name" value="ALDO/KETO REDUCTASE"/>
    <property type="match status" value="1"/>
</dbReference>
<dbReference type="GO" id="GO:0016491">
    <property type="term" value="F:oxidoreductase activity"/>
    <property type="evidence" value="ECO:0007669"/>
    <property type="project" value="UniProtKB-KW"/>
</dbReference>
<dbReference type="Gene3D" id="3.20.20.100">
    <property type="entry name" value="NADP-dependent oxidoreductase domain"/>
    <property type="match status" value="1"/>
</dbReference>
<dbReference type="InterPro" id="IPR020471">
    <property type="entry name" value="AKR"/>
</dbReference>
<dbReference type="InterPro" id="IPR023210">
    <property type="entry name" value="NADP_OxRdtase_dom"/>
</dbReference>
<protein>
    <submittedName>
        <fullName evidence="3">NAD(P)H-dependent D-xylose reductase</fullName>
    </submittedName>
</protein>
<dbReference type="SUPFAM" id="SSF51430">
    <property type="entry name" value="NAD(P)-linked oxidoreductase"/>
    <property type="match status" value="1"/>
</dbReference>
<reference evidence="3" key="1">
    <citation type="submission" date="2023-06" db="EMBL/GenBank/DDBJ databases">
        <title>Genome-scale phylogeny and comparative genomics of the fungal order Sordariales.</title>
        <authorList>
            <consortium name="Lawrence Berkeley National Laboratory"/>
            <person name="Hensen N."/>
            <person name="Bonometti L."/>
            <person name="Westerberg I."/>
            <person name="Brannstrom I.O."/>
            <person name="Guillou S."/>
            <person name="Cros-Aarteil S."/>
            <person name="Calhoun S."/>
            <person name="Haridas S."/>
            <person name="Kuo A."/>
            <person name="Mondo S."/>
            <person name="Pangilinan J."/>
            <person name="Riley R."/>
            <person name="Labutti K."/>
            <person name="Andreopoulos B."/>
            <person name="Lipzen A."/>
            <person name="Chen C."/>
            <person name="Yanf M."/>
            <person name="Daum C."/>
            <person name="Ng V."/>
            <person name="Clum A."/>
            <person name="Steindorff A."/>
            <person name="Ohm R."/>
            <person name="Martin F."/>
            <person name="Silar P."/>
            <person name="Natvig D."/>
            <person name="Lalanne C."/>
            <person name="Gautier V."/>
            <person name="Ament-Velasquez S.L."/>
            <person name="Kruys A."/>
            <person name="Hutchinson M.I."/>
            <person name="Powell A.J."/>
            <person name="Barry K."/>
            <person name="Miller A.N."/>
            <person name="Grigoriev I.V."/>
            <person name="Debuchy R."/>
            <person name="Gladieux P."/>
            <person name="Thoren M.H."/>
            <person name="Johannesson H."/>
        </authorList>
    </citation>
    <scope>NUCLEOTIDE SEQUENCE</scope>
    <source>
        <strain evidence="3">CBS 307.81</strain>
    </source>
</reference>
<gene>
    <name evidence="3" type="ORF">QBC41DRAFT_263780</name>
</gene>
<evidence type="ECO:0000313" key="3">
    <source>
        <dbReference type="EMBL" id="KAK0674447.1"/>
    </source>
</evidence>
<dbReference type="Pfam" id="PF00248">
    <property type="entry name" value="Aldo_ket_red"/>
    <property type="match status" value="1"/>
</dbReference>
<comment type="caution">
    <text evidence="3">The sequence shown here is derived from an EMBL/GenBank/DDBJ whole genome shotgun (WGS) entry which is preliminary data.</text>
</comment>
<sequence length="348" mass="38884">MPSIKSSFSRLKPTAPPISSRFLQPFPSFPIYHHPRTLTTMSTSSPPPLSKMPSLLYGTAWKKDRTADLVYEAIKAGFRGIDTAAMKQHYDEALVGEGIRRAISEGIVSRKDLWIQTKYTPSPTSHYTTTTTNSLTTSLTTSITSSLSNLSTLDHSPPYLDALILHSPFHTLAENITAWAHLSTTFVPSQIAHLGISNCPPSFLPIFETFLDEDRSLPRVSIVQNRLRGDEYNWDINTRKFCRESGIRYQGFWTLTGNVNVWRHEKVVREVKEGVGLGSLEEAWYALLMVGEGVTVLDGTTKVEHMRGDLGVEGRVRDWRGEGGENEERWRGWVGEVRGLIGGSGYQG</sequence>
<keyword evidence="1" id="KW-0560">Oxidoreductase</keyword>
<dbReference type="AlphaFoldDB" id="A0AA39ZNL2"/>
<dbReference type="Proteomes" id="UP001174997">
    <property type="component" value="Unassembled WGS sequence"/>
</dbReference>
<name>A0AA39ZNL2_9PEZI</name>
<feature type="domain" description="NADP-dependent oxidoreductase" evidence="2">
    <location>
        <begin position="61"/>
        <end position="225"/>
    </location>
</feature>
<evidence type="ECO:0000313" key="4">
    <source>
        <dbReference type="Proteomes" id="UP001174997"/>
    </source>
</evidence>
<accession>A0AA39ZNL2</accession>
<evidence type="ECO:0000259" key="2">
    <source>
        <dbReference type="Pfam" id="PF00248"/>
    </source>
</evidence>
<proteinExistence type="predicted"/>
<evidence type="ECO:0000256" key="1">
    <source>
        <dbReference type="ARBA" id="ARBA00023002"/>
    </source>
</evidence>
<keyword evidence="4" id="KW-1185">Reference proteome</keyword>
<dbReference type="InterPro" id="IPR036812">
    <property type="entry name" value="NAD(P)_OxRdtase_dom_sf"/>
</dbReference>